<organism evidence="1">
    <name type="scientific">marine sediment metagenome</name>
    <dbReference type="NCBI Taxonomy" id="412755"/>
    <lineage>
        <taxon>unclassified sequences</taxon>
        <taxon>metagenomes</taxon>
        <taxon>ecological metagenomes</taxon>
    </lineage>
</organism>
<name>X0XEU3_9ZZZZ</name>
<dbReference type="EMBL" id="BARS01044227">
    <property type="protein sequence ID" value="GAG33922.1"/>
    <property type="molecule type" value="Genomic_DNA"/>
</dbReference>
<proteinExistence type="predicted"/>
<reference evidence="1" key="1">
    <citation type="journal article" date="2014" name="Front. Microbiol.">
        <title>High frequency of phylogenetically diverse reductive dehalogenase-homologous genes in deep subseafloor sedimentary metagenomes.</title>
        <authorList>
            <person name="Kawai M."/>
            <person name="Futagami T."/>
            <person name="Toyoda A."/>
            <person name="Takaki Y."/>
            <person name="Nishi S."/>
            <person name="Hori S."/>
            <person name="Arai W."/>
            <person name="Tsubouchi T."/>
            <person name="Morono Y."/>
            <person name="Uchiyama I."/>
            <person name="Ito T."/>
            <person name="Fujiyama A."/>
            <person name="Inagaki F."/>
            <person name="Takami H."/>
        </authorList>
    </citation>
    <scope>NUCLEOTIDE SEQUENCE</scope>
    <source>
        <strain evidence="1">Expedition CK06-06</strain>
    </source>
</reference>
<dbReference type="AlphaFoldDB" id="X0XEU3"/>
<protein>
    <recommendedName>
        <fullName evidence="2">NADH-ubiquinone oxidoreductase 51kDa subunit FMN-binding domain-containing protein</fullName>
    </recommendedName>
</protein>
<dbReference type="Gene3D" id="3.40.30.10">
    <property type="entry name" value="Glutaredoxin"/>
    <property type="match status" value="1"/>
</dbReference>
<evidence type="ECO:0000313" key="1">
    <source>
        <dbReference type="EMBL" id="GAG33922.1"/>
    </source>
</evidence>
<accession>X0XEU3</accession>
<dbReference type="CDD" id="cd02980">
    <property type="entry name" value="TRX_Fd_family"/>
    <property type="match status" value="1"/>
</dbReference>
<comment type="caution">
    <text evidence="1">The sequence shown here is derived from an EMBL/GenBank/DDBJ whole genome shotgun (WGS) entry which is preliminary data.</text>
</comment>
<sequence>MERLNSIKDFKTLQDHLLSKRNSNIPTIVIPAGTCGQASGTNDLIRVTKQELLNKRLAGKISLRITGCHGFCEAEPSLLIEPSRTFYPKVNPAEMPRIIKAVAQGEVIEDLLFTDSETGKPVR</sequence>
<dbReference type="InterPro" id="IPR036249">
    <property type="entry name" value="Thioredoxin-like_sf"/>
</dbReference>
<evidence type="ECO:0008006" key="2">
    <source>
        <dbReference type="Google" id="ProtNLM"/>
    </source>
</evidence>
<dbReference type="SUPFAM" id="SSF52833">
    <property type="entry name" value="Thioredoxin-like"/>
    <property type="match status" value="1"/>
</dbReference>
<gene>
    <name evidence="1" type="ORF">S01H1_66858</name>
</gene>
<feature type="non-terminal residue" evidence="1">
    <location>
        <position position="123"/>
    </location>
</feature>